<proteinExistence type="predicted"/>
<dbReference type="Proteomes" id="UP001597532">
    <property type="component" value="Unassembled WGS sequence"/>
</dbReference>
<keyword evidence="4" id="KW-1185">Reference proteome</keyword>
<evidence type="ECO:0000259" key="2">
    <source>
        <dbReference type="Pfam" id="PF09851"/>
    </source>
</evidence>
<reference evidence="4" key="1">
    <citation type="journal article" date="2019" name="Int. J. Syst. Evol. Microbiol.">
        <title>The Global Catalogue of Microorganisms (GCM) 10K type strain sequencing project: providing services to taxonomists for standard genome sequencing and annotation.</title>
        <authorList>
            <consortium name="The Broad Institute Genomics Platform"/>
            <consortium name="The Broad Institute Genome Sequencing Center for Infectious Disease"/>
            <person name="Wu L."/>
            <person name="Ma J."/>
        </authorList>
    </citation>
    <scope>NUCLEOTIDE SEQUENCE [LARGE SCALE GENOMIC DNA]</scope>
    <source>
        <strain evidence="4">KCTC 52924</strain>
    </source>
</reference>
<feature type="transmembrane region" description="Helical" evidence="1">
    <location>
        <begin position="13"/>
        <end position="31"/>
    </location>
</feature>
<accession>A0ABW5VE32</accession>
<evidence type="ECO:0000313" key="4">
    <source>
        <dbReference type="Proteomes" id="UP001597532"/>
    </source>
</evidence>
<dbReference type="EMBL" id="JBHUOK010000030">
    <property type="protein sequence ID" value="MFD2789939.1"/>
    <property type="molecule type" value="Genomic_DNA"/>
</dbReference>
<evidence type="ECO:0000313" key="3">
    <source>
        <dbReference type="EMBL" id="MFD2789939.1"/>
    </source>
</evidence>
<protein>
    <submittedName>
        <fullName evidence="3">SHOCT domain-containing protein</fullName>
    </submittedName>
</protein>
<evidence type="ECO:0000256" key="1">
    <source>
        <dbReference type="SAM" id="Phobius"/>
    </source>
</evidence>
<dbReference type="Pfam" id="PF09851">
    <property type="entry name" value="SHOCT"/>
    <property type="match status" value="1"/>
</dbReference>
<keyword evidence="1" id="KW-0812">Transmembrane</keyword>
<organism evidence="3 4">
    <name type="scientific">Arenibacter antarcticus</name>
    <dbReference type="NCBI Taxonomy" id="2040469"/>
    <lineage>
        <taxon>Bacteria</taxon>
        <taxon>Pseudomonadati</taxon>
        <taxon>Bacteroidota</taxon>
        <taxon>Flavobacteriia</taxon>
        <taxon>Flavobacteriales</taxon>
        <taxon>Flavobacteriaceae</taxon>
        <taxon>Arenibacter</taxon>
    </lineage>
</organism>
<feature type="domain" description="SHOCT" evidence="2">
    <location>
        <begin position="42"/>
        <end position="68"/>
    </location>
</feature>
<name>A0ABW5VE32_9FLAO</name>
<keyword evidence="1" id="KW-1133">Transmembrane helix</keyword>
<sequence>MHYLSDHFGGMHFVWWIIWFIFLTWIFFVPYDIPYQKSKNEDPLVILKKRFAKGEITKEEYEDSKKTLESIN</sequence>
<comment type="caution">
    <text evidence="3">The sequence shown here is derived from an EMBL/GenBank/DDBJ whole genome shotgun (WGS) entry which is preliminary data.</text>
</comment>
<dbReference type="InterPro" id="IPR018649">
    <property type="entry name" value="SHOCT"/>
</dbReference>
<gene>
    <name evidence="3" type="ORF">ACFS1K_09205</name>
</gene>
<keyword evidence="1" id="KW-0472">Membrane</keyword>
<dbReference type="RefSeq" id="WP_251809389.1">
    <property type="nucleotide sequence ID" value="NZ_CP166679.1"/>
</dbReference>